<keyword evidence="1" id="KW-0812">Transmembrane</keyword>
<dbReference type="OrthoDB" id="5291921at2"/>
<gene>
    <name evidence="2" type="ordered locus">Fbal_1870</name>
</gene>
<reference evidence="2 3" key="1">
    <citation type="journal article" date="2010" name="Stand. Genomic Sci.">
        <title>Complete genome sequence of Ferrimonas balearica type strain (PAT).</title>
        <authorList>
            <person name="Nolan M."/>
            <person name="Sikorski J."/>
            <person name="Davenport K."/>
            <person name="Lucas S."/>
            <person name="Glavina Del Rio T."/>
            <person name="Tice H."/>
            <person name="Cheng J."/>
            <person name="Goodwin L."/>
            <person name="Pitluck S."/>
            <person name="Liolios K."/>
            <person name="Ivanova N."/>
            <person name="Mavromatis K."/>
            <person name="Ovchinnikova G."/>
            <person name="Pati A."/>
            <person name="Chen A."/>
            <person name="Palaniappan K."/>
            <person name="Land M."/>
            <person name="Hauser L."/>
            <person name="Chang Y."/>
            <person name="Jeffries C."/>
            <person name="Tapia R."/>
            <person name="Brettin T."/>
            <person name="Detter J."/>
            <person name="Han C."/>
            <person name="Yasawong M."/>
            <person name="Rohde M."/>
            <person name="Tindall B."/>
            <person name="Goker M."/>
            <person name="Woyke T."/>
            <person name="Bristow J."/>
            <person name="Eisen J."/>
            <person name="Markowitz V."/>
            <person name="Hugenholtz P."/>
            <person name="Kyrpides N."/>
            <person name="Klenk H."/>
            <person name="Lapidus A."/>
        </authorList>
    </citation>
    <scope>NUCLEOTIDE SEQUENCE [LARGE SCALE GENOMIC DNA]</scope>
    <source>
        <strain evidence="3">DSM 9799 / CCM 4581 / KCTC 23876 / PAT</strain>
    </source>
</reference>
<dbReference type="eggNOG" id="COG2995">
    <property type="taxonomic scope" value="Bacteria"/>
</dbReference>
<feature type="transmembrane region" description="Helical" evidence="1">
    <location>
        <begin position="91"/>
        <end position="120"/>
    </location>
</feature>
<keyword evidence="1" id="KW-0472">Membrane</keyword>
<dbReference type="EMBL" id="CP002209">
    <property type="protein sequence ID" value="ADN76073.1"/>
    <property type="molecule type" value="Genomic_DNA"/>
</dbReference>
<sequence length="203" mass="23275">MSSRPLLCPTCDTYVRRRALPRGMRAFCPRCHSRIYDAPYCDMGGLMALALAALILYFPANLMPILEIDLVGNIRQTTVLHGAMVVMDQGFVLVGIAVLVAGVIAPLLLLLSILTQLVLLHFGIRRETVRWLLLHHPTLDQLSMIEIYMISFFVSVFKLVDIADLTYGWGTLCYILLFVLTFYVQYEYNRELMWQRYDETYGK</sequence>
<evidence type="ECO:0000313" key="3">
    <source>
        <dbReference type="Proteomes" id="UP000006683"/>
    </source>
</evidence>
<organism evidence="2 3">
    <name type="scientific">Ferrimonas balearica (strain DSM 9799 / CCM 4581 / KCTC 23876 / PAT)</name>
    <dbReference type="NCBI Taxonomy" id="550540"/>
    <lineage>
        <taxon>Bacteria</taxon>
        <taxon>Pseudomonadati</taxon>
        <taxon>Pseudomonadota</taxon>
        <taxon>Gammaproteobacteria</taxon>
        <taxon>Alteromonadales</taxon>
        <taxon>Ferrimonadaceae</taxon>
        <taxon>Ferrimonas</taxon>
    </lineage>
</organism>
<keyword evidence="3" id="KW-1185">Reference proteome</keyword>
<dbReference type="STRING" id="550540.Fbal_1870"/>
<name>E1SSP4_FERBD</name>
<proteinExistence type="predicted"/>
<protein>
    <submittedName>
        <fullName evidence="2">Paraquat-inducible protein A</fullName>
    </submittedName>
</protein>
<dbReference type="RefSeq" id="WP_013345379.1">
    <property type="nucleotide sequence ID" value="NC_014541.1"/>
</dbReference>
<dbReference type="Proteomes" id="UP000006683">
    <property type="component" value="Chromosome"/>
</dbReference>
<dbReference type="HOGENOM" id="CLU_041903_1_0_6"/>
<evidence type="ECO:0000313" key="2">
    <source>
        <dbReference type="EMBL" id="ADN76073.1"/>
    </source>
</evidence>
<accession>E1SSP4</accession>
<feature type="transmembrane region" description="Helical" evidence="1">
    <location>
        <begin position="166"/>
        <end position="186"/>
    </location>
</feature>
<evidence type="ECO:0000256" key="1">
    <source>
        <dbReference type="SAM" id="Phobius"/>
    </source>
</evidence>
<feature type="transmembrane region" description="Helical" evidence="1">
    <location>
        <begin position="40"/>
        <end position="60"/>
    </location>
</feature>
<dbReference type="AlphaFoldDB" id="E1SSP4"/>
<dbReference type="KEGG" id="fbl:Fbal_1870"/>
<dbReference type="InterPro" id="IPR007498">
    <property type="entry name" value="PqiA-like"/>
</dbReference>
<dbReference type="Pfam" id="PF04403">
    <property type="entry name" value="PqiA"/>
    <property type="match status" value="1"/>
</dbReference>
<dbReference type="GeneID" id="67182075"/>
<keyword evidence="1" id="KW-1133">Transmembrane helix</keyword>